<proteinExistence type="predicted"/>
<sequence>MEIKPPRTPLRTNWSEYTERLEHYCRPAIIRTPEVVDSTAKELTKSIQLALRDSSSSKPATERRDPLPPLLRKLLEEKRQAKKTWMKTRHPRDKTRLNSLTNELKTALWEHRGDEWENPLINAEDDQPSLTRLCRQLSSEVTPMRPLFDRDGLLRYKAEDRAETAVRGRTR</sequence>
<accession>A0A8J2W6L9</accession>
<name>A0A8J2W6L9_9NEOP</name>
<keyword evidence="2" id="KW-1185">Reference proteome</keyword>
<gene>
    <name evidence="1" type="ORF">DCHRY22_LOCUS10930</name>
</gene>
<protein>
    <submittedName>
        <fullName evidence="1">(African queen) hypothetical protein</fullName>
    </submittedName>
</protein>
<comment type="caution">
    <text evidence="1">The sequence shown here is derived from an EMBL/GenBank/DDBJ whole genome shotgun (WGS) entry which is preliminary data.</text>
</comment>
<dbReference type="AlphaFoldDB" id="A0A8J2W6L9"/>
<dbReference type="EMBL" id="CAKASE010000073">
    <property type="protein sequence ID" value="CAG9574700.1"/>
    <property type="molecule type" value="Genomic_DNA"/>
</dbReference>
<dbReference type="Proteomes" id="UP000789524">
    <property type="component" value="Unassembled WGS sequence"/>
</dbReference>
<reference evidence="1" key="1">
    <citation type="submission" date="2021-09" db="EMBL/GenBank/DDBJ databases">
        <authorList>
            <person name="Martin H S."/>
        </authorList>
    </citation>
    <scope>NUCLEOTIDE SEQUENCE</scope>
</reference>
<evidence type="ECO:0000313" key="2">
    <source>
        <dbReference type="Proteomes" id="UP000789524"/>
    </source>
</evidence>
<organism evidence="1 2">
    <name type="scientific">Danaus chrysippus</name>
    <name type="common">African queen</name>
    <dbReference type="NCBI Taxonomy" id="151541"/>
    <lineage>
        <taxon>Eukaryota</taxon>
        <taxon>Metazoa</taxon>
        <taxon>Ecdysozoa</taxon>
        <taxon>Arthropoda</taxon>
        <taxon>Hexapoda</taxon>
        <taxon>Insecta</taxon>
        <taxon>Pterygota</taxon>
        <taxon>Neoptera</taxon>
        <taxon>Endopterygota</taxon>
        <taxon>Lepidoptera</taxon>
        <taxon>Glossata</taxon>
        <taxon>Ditrysia</taxon>
        <taxon>Papilionoidea</taxon>
        <taxon>Nymphalidae</taxon>
        <taxon>Danainae</taxon>
        <taxon>Danaini</taxon>
        <taxon>Danaina</taxon>
        <taxon>Danaus</taxon>
        <taxon>Anosia</taxon>
    </lineage>
</organism>
<evidence type="ECO:0000313" key="1">
    <source>
        <dbReference type="EMBL" id="CAG9574700.1"/>
    </source>
</evidence>
<dbReference type="OrthoDB" id="412981at2759"/>